<dbReference type="EMBL" id="JASMQC010000009">
    <property type="protein sequence ID" value="KAK1942572.1"/>
    <property type="molecule type" value="Genomic_DNA"/>
</dbReference>
<protein>
    <recommendedName>
        <fullName evidence="3">hAT-like transposase RNase-H fold domain-containing protein</fullName>
    </recommendedName>
</protein>
<dbReference type="SUPFAM" id="SSF53098">
    <property type="entry name" value="Ribonuclease H-like"/>
    <property type="match status" value="1"/>
</dbReference>
<organism evidence="1 2">
    <name type="scientific">Phytophthora citrophthora</name>
    <dbReference type="NCBI Taxonomy" id="4793"/>
    <lineage>
        <taxon>Eukaryota</taxon>
        <taxon>Sar</taxon>
        <taxon>Stramenopiles</taxon>
        <taxon>Oomycota</taxon>
        <taxon>Peronosporomycetes</taxon>
        <taxon>Peronosporales</taxon>
        <taxon>Peronosporaceae</taxon>
        <taxon>Phytophthora</taxon>
    </lineage>
</organism>
<reference evidence="1" key="1">
    <citation type="submission" date="2023-08" db="EMBL/GenBank/DDBJ databases">
        <title>Reference Genome Resource for the Citrus Pathogen Phytophthora citrophthora.</title>
        <authorList>
            <person name="Moller H."/>
            <person name="Coetzee B."/>
            <person name="Rose L.J."/>
            <person name="Van Niekerk J.M."/>
        </authorList>
    </citation>
    <scope>NUCLEOTIDE SEQUENCE</scope>
    <source>
        <strain evidence="1">STE-U-9442</strain>
    </source>
</reference>
<dbReference type="Proteomes" id="UP001259832">
    <property type="component" value="Unassembled WGS sequence"/>
</dbReference>
<gene>
    <name evidence="1" type="ORF">P3T76_006071</name>
</gene>
<evidence type="ECO:0000313" key="2">
    <source>
        <dbReference type="Proteomes" id="UP001259832"/>
    </source>
</evidence>
<evidence type="ECO:0000313" key="1">
    <source>
        <dbReference type="EMBL" id="KAK1942572.1"/>
    </source>
</evidence>
<name>A0AAD9GPW6_9STRA</name>
<sequence length="234" mass="26816">MEEWRLLKSYYTKLLRDGGANMVSAINMLQVSSMSCIAHSLHLVVAGVLIKKAKRKGQVEVAPIWLMDVESESVVPILEHHEDEQLSTEDCTNMDGLRELAAAEMDEFLDAAIYRIGRDEMDAVREVVQRFRTLATYFRKSPKGQNRLCQCQVSTRHVKPSEALRLQVDCRTRWNSCWAMLQRFIVLEQSMASFFPYLKSSEGKNEFKDMAVEAIRLAHKQVFIGFIGPIFGCY</sequence>
<keyword evidence="2" id="KW-1185">Reference proteome</keyword>
<dbReference type="InterPro" id="IPR012337">
    <property type="entry name" value="RNaseH-like_sf"/>
</dbReference>
<dbReference type="AlphaFoldDB" id="A0AAD9GPW6"/>
<evidence type="ECO:0008006" key="3">
    <source>
        <dbReference type="Google" id="ProtNLM"/>
    </source>
</evidence>
<comment type="caution">
    <text evidence="1">The sequence shown here is derived from an EMBL/GenBank/DDBJ whole genome shotgun (WGS) entry which is preliminary data.</text>
</comment>
<accession>A0AAD9GPW6</accession>
<proteinExistence type="predicted"/>